<dbReference type="InterPro" id="IPR008972">
    <property type="entry name" value="Cupredoxin"/>
</dbReference>
<dbReference type="Gene3D" id="2.60.40.420">
    <property type="entry name" value="Cupredoxins - blue copper proteins"/>
    <property type="match status" value="1"/>
</dbReference>
<evidence type="ECO:0000259" key="1">
    <source>
        <dbReference type="Pfam" id="PF00394"/>
    </source>
</evidence>
<reference evidence="2 3" key="1">
    <citation type="journal article" date="2019" name="Nat. Ecol. Evol.">
        <title>Megaphylogeny resolves global patterns of mushroom evolution.</title>
        <authorList>
            <person name="Varga T."/>
            <person name="Krizsan K."/>
            <person name="Foldi C."/>
            <person name="Dima B."/>
            <person name="Sanchez-Garcia M."/>
            <person name="Sanchez-Ramirez S."/>
            <person name="Szollosi G.J."/>
            <person name="Szarkandi J.G."/>
            <person name="Papp V."/>
            <person name="Albert L."/>
            <person name="Andreopoulos W."/>
            <person name="Angelini C."/>
            <person name="Antonin V."/>
            <person name="Barry K.W."/>
            <person name="Bougher N.L."/>
            <person name="Buchanan P."/>
            <person name="Buyck B."/>
            <person name="Bense V."/>
            <person name="Catcheside P."/>
            <person name="Chovatia M."/>
            <person name="Cooper J."/>
            <person name="Damon W."/>
            <person name="Desjardin D."/>
            <person name="Finy P."/>
            <person name="Geml J."/>
            <person name="Haridas S."/>
            <person name="Hughes K."/>
            <person name="Justo A."/>
            <person name="Karasinski D."/>
            <person name="Kautmanova I."/>
            <person name="Kiss B."/>
            <person name="Kocsube S."/>
            <person name="Kotiranta H."/>
            <person name="LaButti K.M."/>
            <person name="Lechner B.E."/>
            <person name="Liimatainen K."/>
            <person name="Lipzen A."/>
            <person name="Lukacs Z."/>
            <person name="Mihaltcheva S."/>
            <person name="Morgado L.N."/>
            <person name="Niskanen T."/>
            <person name="Noordeloos M.E."/>
            <person name="Ohm R.A."/>
            <person name="Ortiz-Santana B."/>
            <person name="Ovrebo C."/>
            <person name="Racz N."/>
            <person name="Riley R."/>
            <person name="Savchenko A."/>
            <person name="Shiryaev A."/>
            <person name="Soop K."/>
            <person name="Spirin V."/>
            <person name="Szebenyi C."/>
            <person name="Tomsovsky M."/>
            <person name="Tulloss R.E."/>
            <person name="Uehling J."/>
            <person name="Grigoriev I.V."/>
            <person name="Vagvolgyi C."/>
            <person name="Papp T."/>
            <person name="Martin F.M."/>
            <person name="Miettinen O."/>
            <person name="Hibbett D.S."/>
            <person name="Nagy L.G."/>
        </authorList>
    </citation>
    <scope>NUCLEOTIDE SEQUENCE [LARGE SCALE GENOMIC DNA]</scope>
    <source>
        <strain evidence="2 3">CBS 962.96</strain>
    </source>
</reference>
<sequence length="135" mass="14609">MNHGNSSDSSGSSPTSTNQALLLPPKLQTAASLSITTTSGTRFSDIVYPNKMIIKLEVDRVNHEQLEVKLIQIFAGQRYSFILNADQMTIVLTTGFCEGINSAILRYSGVDEDLEPGTLEVDAINALVQGDLVVH</sequence>
<dbReference type="InterPro" id="IPR001117">
    <property type="entry name" value="Cu-oxidase_2nd"/>
</dbReference>
<dbReference type="Pfam" id="PF00394">
    <property type="entry name" value="Cu-oxidase"/>
    <property type="match status" value="1"/>
</dbReference>
<dbReference type="Proteomes" id="UP000297245">
    <property type="component" value="Unassembled WGS sequence"/>
</dbReference>
<protein>
    <recommendedName>
        <fullName evidence="1">Plastocyanin-like domain-containing protein</fullName>
    </recommendedName>
</protein>
<dbReference type="AlphaFoldDB" id="A0A4S8MBD7"/>
<dbReference type="EMBL" id="ML179113">
    <property type="protein sequence ID" value="THU99797.1"/>
    <property type="molecule type" value="Genomic_DNA"/>
</dbReference>
<accession>A0A4S8MBD7</accession>
<organism evidence="2 3">
    <name type="scientific">Dendrothele bispora (strain CBS 962.96)</name>
    <dbReference type="NCBI Taxonomy" id="1314807"/>
    <lineage>
        <taxon>Eukaryota</taxon>
        <taxon>Fungi</taxon>
        <taxon>Dikarya</taxon>
        <taxon>Basidiomycota</taxon>
        <taxon>Agaricomycotina</taxon>
        <taxon>Agaricomycetes</taxon>
        <taxon>Agaricomycetidae</taxon>
        <taxon>Agaricales</taxon>
        <taxon>Agaricales incertae sedis</taxon>
        <taxon>Dendrothele</taxon>
    </lineage>
</organism>
<name>A0A4S8MBD7_DENBC</name>
<proteinExistence type="predicted"/>
<keyword evidence="3" id="KW-1185">Reference proteome</keyword>
<gene>
    <name evidence="2" type="ORF">K435DRAFT_964292</name>
</gene>
<dbReference type="OrthoDB" id="3018756at2759"/>
<evidence type="ECO:0000313" key="3">
    <source>
        <dbReference type="Proteomes" id="UP000297245"/>
    </source>
</evidence>
<evidence type="ECO:0000313" key="2">
    <source>
        <dbReference type="EMBL" id="THU99797.1"/>
    </source>
</evidence>
<dbReference type="GO" id="GO:0016491">
    <property type="term" value="F:oxidoreductase activity"/>
    <property type="evidence" value="ECO:0007669"/>
    <property type="project" value="UniProtKB-ARBA"/>
</dbReference>
<feature type="domain" description="Plastocyanin-like" evidence="1">
    <location>
        <begin position="57"/>
        <end position="109"/>
    </location>
</feature>